<protein>
    <submittedName>
        <fullName evidence="2">Uncharacterized protein</fullName>
    </submittedName>
</protein>
<feature type="compositionally biased region" description="Basic and acidic residues" evidence="1">
    <location>
        <begin position="1"/>
        <end position="17"/>
    </location>
</feature>
<gene>
    <name evidence="2" type="ORF">Bca52824_047789</name>
</gene>
<evidence type="ECO:0000313" key="2">
    <source>
        <dbReference type="EMBL" id="KAG2288185.1"/>
    </source>
</evidence>
<comment type="caution">
    <text evidence="2">The sequence shown here is derived from an EMBL/GenBank/DDBJ whole genome shotgun (WGS) entry which is preliminary data.</text>
</comment>
<feature type="region of interest" description="Disordered" evidence="1">
    <location>
        <begin position="1"/>
        <end position="30"/>
    </location>
</feature>
<proteinExistence type="predicted"/>
<feature type="region of interest" description="Disordered" evidence="1">
    <location>
        <begin position="60"/>
        <end position="88"/>
    </location>
</feature>
<sequence length="88" mass="10270">MHENREDYNHRGKDPKTQKPPTTVKPKHIATVRRKKTWLTTSRNPNSHVLSSLRTRNNLHHLQGNRNPQHLHHATTGRAVKQDPSTYL</sequence>
<dbReference type="Proteomes" id="UP000886595">
    <property type="component" value="Unassembled WGS sequence"/>
</dbReference>
<evidence type="ECO:0000256" key="1">
    <source>
        <dbReference type="SAM" id="MobiDB-lite"/>
    </source>
</evidence>
<evidence type="ECO:0000313" key="3">
    <source>
        <dbReference type="Proteomes" id="UP000886595"/>
    </source>
</evidence>
<accession>A0A8X7RH93</accession>
<dbReference type="AlphaFoldDB" id="A0A8X7RH93"/>
<dbReference type="EMBL" id="JAAMPC010000010">
    <property type="protein sequence ID" value="KAG2288185.1"/>
    <property type="molecule type" value="Genomic_DNA"/>
</dbReference>
<reference evidence="2 3" key="1">
    <citation type="submission" date="2020-02" db="EMBL/GenBank/DDBJ databases">
        <authorList>
            <person name="Ma Q."/>
            <person name="Huang Y."/>
            <person name="Song X."/>
            <person name="Pei D."/>
        </authorList>
    </citation>
    <scope>NUCLEOTIDE SEQUENCE [LARGE SCALE GENOMIC DNA]</scope>
    <source>
        <strain evidence="2">Sxm20200214</strain>
        <tissue evidence="2">Leaf</tissue>
    </source>
</reference>
<name>A0A8X7RH93_BRACI</name>
<keyword evidence="3" id="KW-1185">Reference proteome</keyword>
<organism evidence="2 3">
    <name type="scientific">Brassica carinata</name>
    <name type="common">Ethiopian mustard</name>
    <name type="synonym">Abyssinian cabbage</name>
    <dbReference type="NCBI Taxonomy" id="52824"/>
    <lineage>
        <taxon>Eukaryota</taxon>
        <taxon>Viridiplantae</taxon>
        <taxon>Streptophyta</taxon>
        <taxon>Embryophyta</taxon>
        <taxon>Tracheophyta</taxon>
        <taxon>Spermatophyta</taxon>
        <taxon>Magnoliopsida</taxon>
        <taxon>eudicotyledons</taxon>
        <taxon>Gunneridae</taxon>
        <taxon>Pentapetalae</taxon>
        <taxon>rosids</taxon>
        <taxon>malvids</taxon>
        <taxon>Brassicales</taxon>
        <taxon>Brassicaceae</taxon>
        <taxon>Brassiceae</taxon>
        <taxon>Brassica</taxon>
    </lineage>
</organism>